<dbReference type="InterPro" id="IPR050275">
    <property type="entry name" value="PGM_Phosphatase"/>
</dbReference>
<dbReference type="SUPFAM" id="SSF53254">
    <property type="entry name" value="Phosphoglycerate mutase-like"/>
    <property type="match status" value="1"/>
</dbReference>
<dbReference type="SMART" id="SM00855">
    <property type="entry name" value="PGAM"/>
    <property type="match status" value="1"/>
</dbReference>
<evidence type="ECO:0000313" key="1">
    <source>
        <dbReference type="EMBL" id="RIX30029.1"/>
    </source>
</evidence>
<accession>A0A3A1U6V2</accession>
<protein>
    <submittedName>
        <fullName evidence="1">Histidine phosphatase family protein</fullName>
    </submittedName>
</protein>
<dbReference type="CDD" id="cd07067">
    <property type="entry name" value="HP_PGM_like"/>
    <property type="match status" value="1"/>
</dbReference>
<dbReference type="OrthoDB" id="9793115at2"/>
<organism evidence="1 2">
    <name type="scientific">Amnibacterium setariae</name>
    <dbReference type="NCBI Taxonomy" id="2306585"/>
    <lineage>
        <taxon>Bacteria</taxon>
        <taxon>Bacillati</taxon>
        <taxon>Actinomycetota</taxon>
        <taxon>Actinomycetes</taxon>
        <taxon>Micrococcales</taxon>
        <taxon>Microbacteriaceae</taxon>
        <taxon>Amnibacterium</taxon>
    </lineage>
</organism>
<dbReference type="AlphaFoldDB" id="A0A3A1U6V2"/>
<dbReference type="EMBL" id="QXTG01000001">
    <property type="protein sequence ID" value="RIX30029.1"/>
    <property type="molecule type" value="Genomic_DNA"/>
</dbReference>
<dbReference type="RefSeq" id="WP_119480392.1">
    <property type="nucleotide sequence ID" value="NZ_QXTG01000001.1"/>
</dbReference>
<dbReference type="PROSITE" id="PS00175">
    <property type="entry name" value="PG_MUTASE"/>
    <property type="match status" value="1"/>
</dbReference>
<dbReference type="Pfam" id="PF00300">
    <property type="entry name" value="His_Phos_1"/>
    <property type="match status" value="1"/>
</dbReference>
<evidence type="ECO:0000313" key="2">
    <source>
        <dbReference type="Proteomes" id="UP000265742"/>
    </source>
</evidence>
<dbReference type="InterPro" id="IPR029033">
    <property type="entry name" value="His_PPase_superfam"/>
</dbReference>
<dbReference type="Gene3D" id="3.40.50.1240">
    <property type="entry name" value="Phosphoglycerate mutase-like"/>
    <property type="match status" value="1"/>
</dbReference>
<dbReference type="GO" id="GO:0016791">
    <property type="term" value="F:phosphatase activity"/>
    <property type="evidence" value="ECO:0007669"/>
    <property type="project" value="TreeGrafter"/>
</dbReference>
<keyword evidence="2" id="KW-1185">Reference proteome</keyword>
<dbReference type="GO" id="GO:0005737">
    <property type="term" value="C:cytoplasm"/>
    <property type="evidence" value="ECO:0007669"/>
    <property type="project" value="TreeGrafter"/>
</dbReference>
<reference evidence="2" key="1">
    <citation type="submission" date="2018-09" db="EMBL/GenBank/DDBJ databases">
        <authorList>
            <person name="Kim I."/>
        </authorList>
    </citation>
    <scope>NUCLEOTIDE SEQUENCE [LARGE SCALE GENOMIC DNA]</scope>
    <source>
        <strain evidence="2">DD4a</strain>
    </source>
</reference>
<dbReference type="InterPro" id="IPR001345">
    <property type="entry name" value="PG/BPGM_mutase_AS"/>
</dbReference>
<dbReference type="InterPro" id="IPR013078">
    <property type="entry name" value="His_Pase_superF_clade-1"/>
</dbReference>
<dbReference type="Proteomes" id="UP000265742">
    <property type="component" value="Unassembled WGS sequence"/>
</dbReference>
<dbReference type="PANTHER" id="PTHR48100">
    <property type="entry name" value="BROAD-SPECIFICITY PHOSPHATASE YOR283W-RELATED"/>
    <property type="match status" value="1"/>
</dbReference>
<proteinExistence type="predicted"/>
<comment type="caution">
    <text evidence="1">The sequence shown here is derived from an EMBL/GenBank/DDBJ whole genome shotgun (WGS) entry which is preliminary data.</text>
</comment>
<sequence>MARLILVRHGQTRSNVQGLLDTAFPGPGLTDLGREQAAALVGVLAEERIDRVVASPLARTVETATPLATARGLPLGEDGGLREVLAGDLELLADHASHMTYLGTVLAWADGDLAAEMPGRPETGESFLDRYDAAVESALDGVDTAVCVSHGAAIRAWACSRAVNVDAGYGAEHGLPNTGVVILERSGRGPWRVDAWLGRRTAPTESDPTGSPLP</sequence>
<name>A0A3A1U6V2_9MICO</name>
<dbReference type="PANTHER" id="PTHR48100:SF58">
    <property type="entry name" value="PE-PGRS FAMILY PROTEIN PE_PGRS11"/>
    <property type="match status" value="1"/>
</dbReference>
<gene>
    <name evidence="1" type="ORF">D1781_00710</name>
</gene>